<dbReference type="RefSeq" id="WP_203739039.1">
    <property type="nucleotide sequence ID" value="NZ_BAAAUC010000041.1"/>
</dbReference>
<accession>A0A919M5P6</accession>
<dbReference type="GO" id="GO:0016491">
    <property type="term" value="F:oxidoreductase activity"/>
    <property type="evidence" value="ECO:0007669"/>
    <property type="project" value="InterPro"/>
</dbReference>
<dbReference type="InterPro" id="IPR020843">
    <property type="entry name" value="ER"/>
</dbReference>
<dbReference type="InterPro" id="IPR050700">
    <property type="entry name" value="YIM1/Zinc_Alcohol_DH_Fams"/>
</dbReference>
<dbReference type="Pfam" id="PF13602">
    <property type="entry name" value="ADH_zinc_N_2"/>
    <property type="match status" value="1"/>
</dbReference>
<protein>
    <submittedName>
        <fullName evidence="2">NADPH:quinone reductase</fullName>
    </submittedName>
</protein>
<dbReference type="Proteomes" id="UP000619479">
    <property type="component" value="Unassembled WGS sequence"/>
</dbReference>
<dbReference type="Pfam" id="PF08240">
    <property type="entry name" value="ADH_N"/>
    <property type="match status" value="1"/>
</dbReference>
<gene>
    <name evidence="2" type="ORF">Acy02nite_14700</name>
</gene>
<proteinExistence type="predicted"/>
<reference evidence="2" key="1">
    <citation type="submission" date="2021-01" db="EMBL/GenBank/DDBJ databases">
        <title>Whole genome shotgun sequence of Actinoplanes cyaneus NBRC 14990.</title>
        <authorList>
            <person name="Komaki H."/>
            <person name="Tamura T."/>
        </authorList>
    </citation>
    <scope>NUCLEOTIDE SEQUENCE</scope>
    <source>
        <strain evidence="2">NBRC 14990</strain>
    </source>
</reference>
<dbReference type="AlphaFoldDB" id="A0A919M5P6"/>
<feature type="domain" description="Enoyl reductase (ER)" evidence="1">
    <location>
        <begin position="10"/>
        <end position="325"/>
    </location>
</feature>
<evidence type="ECO:0000259" key="1">
    <source>
        <dbReference type="SMART" id="SM00829"/>
    </source>
</evidence>
<sequence>MKAIVQDQYGGPERLRLAEVGTPIPSHGEVLVRVRAAALNAADWHLMRGDPYVMRAAMGLSRPGRRIRGRDLAGEVVDVGPGVTDFDKGDEVFADAGDAQGAFAEFVCVPQRFAAPKPAHLTFAEAAALPLAGATALVCLRESGLTGGQQALINGASGGVGTFAVQIATASGAAVTAVCSGRNADLVAGLGADHVIDYTIDDFTRSPRRYDVILDLVGNRRLRDLLRLLTPSGTLVLSGGGVSTGGSLAGPMPLFVRAKLLAPFLRGRRLITPTPSPSRETLDELRRLTESGQVTPAIDRTFPLAETAAAIRYLETEHARAKVILTV</sequence>
<dbReference type="PANTHER" id="PTHR11695:SF648">
    <property type="entry name" value="ZINC-BINDING OXIDOREDUCTASE"/>
    <property type="match status" value="1"/>
</dbReference>
<evidence type="ECO:0000313" key="3">
    <source>
        <dbReference type="Proteomes" id="UP000619479"/>
    </source>
</evidence>
<organism evidence="2 3">
    <name type="scientific">Actinoplanes cyaneus</name>
    <dbReference type="NCBI Taxonomy" id="52696"/>
    <lineage>
        <taxon>Bacteria</taxon>
        <taxon>Bacillati</taxon>
        <taxon>Actinomycetota</taxon>
        <taxon>Actinomycetes</taxon>
        <taxon>Micromonosporales</taxon>
        <taxon>Micromonosporaceae</taxon>
        <taxon>Actinoplanes</taxon>
    </lineage>
</organism>
<dbReference type="SUPFAM" id="SSF51735">
    <property type="entry name" value="NAD(P)-binding Rossmann-fold domains"/>
    <property type="match status" value="1"/>
</dbReference>
<dbReference type="InterPro" id="IPR036291">
    <property type="entry name" value="NAD(P)-bd_dom_sf"/>
</dbReference>
<dbReference type="SMART" id="SM00829">
    <property type="entry name" value="PKS_ER"/>
    <property type="match status" value="1"/>
</dbReference>
<dbReference type="InterPro" id="IPR011032">
    <property type="entry name" value="GroES-like_sf"/>
</dbReference>
<dbReference type="Gene3D" id="3.40.50.720">
    <property type="entry name" value="NAD(P)-binding Rossmann-like Domain"/>
    <property type="match status" value="1"/>
</dbReference>
<evidence type="ECO:0000313" key="2">
    <source>
        <dbReference type="EMBL" id="GID63589.1"/>
    </source>
</evidence>
<dbReference type="EMBL" id="BOMH01000011">
    <property type="protein sequence ID" value="GID63589.1"/>
    <property type="molecule type" value="Genomic_DNA"/>
</dbReference>
<name>A0A919M5P6_9ACTN</name>
<dbReference type="InterPro" id="IPR013154">
    <property type="entry name" value="ADH-like_N"/>
</dbReference>
<dbReference type="CDD" id="cd08267">
    <property type="entry name" value="MDR1"/>
    <property type="match status" value="1"/>
</dbReference>
<keyword evidence="3" id="KW-1185">Reference proteome</keyword>
<comment type="caution">
    <text evidence="2">The sequence shown here is derived from an EMBL/GenBank/DDBJ whole genome shotgun (WGS) entry which is preliminary data.</text>
</comment>
<dbReference type="PANTHER" id="PTHR11695">
    <property type="entry name" value="ALCOHOL DEHYDROGENASE RELATED"/>
    <property type="match status" value="1"/>
</dbReference>
<dbReference type="Gene3D" id="3.90.180.10">
    <property type="entry name" value="Medium-chain alcohol dehydrogenases, catalytic domain"/>
    <property type="match status" value="1"/>
</dbReference>
<dbReference type="SUPFAM" id="SSF50129">
    <property type="entry name" value="GroES-like"/>
    <property type="match status" value="1"/>
</dbReference>